<evidence type="ECO:0000313" key="1">
    <source>
        <dbReference type="Ensembl" id="ENSAMXP00005004574.1"/>
    </source>
</evidence>
<proteinExistence type="predicted"/>
<organism evidence="1 2">
    <name type="scientific">Astyanax mexicanus</name>
    <name type="common">Blind cave fish</name>
    <name type="synonym">Astyanax fasciatus mexicanus</name>
    <dbReference type="NCBI Taxonomy" id="7994"/>
    <lineage>
        <taxon>Eukaryota</taxon>
        <taxon>Metazoa</taxon>
        <taxon>Chordata</taxon>
        <taxon>Craniata</taxon>
        <taxon>Vertebrata</taxon>
        <taxon>Euteleostomi</taxon>
        <taxon>Actinopterygii</taxon>
        <taxon>Neopterygii</taxon>
        <taxon>Teleostei</taxon>
        <taxon>Ostariophysi</taxon>
        <taxon>Characiformes</taxon>
        <taxon>Characoidei</taxon>
        <taxon>Acestrorhamphidae</taxon>
        <taxon>Acestrorhamphinae</taxon>
        <taxon>Astyanax</taxon>
    </lineage>
</organism>
<accession>A0A8B9GVQ0</accession>
<dbReference type="Proteomes" id="UP000694621">
    <property type="component" value="Unplaced"/>
</dbReference>
<name>A0A8B9GVQ0_ASTMX</name>
<dbReference type="AlphaFoldDB" id="A0A8B9GVQ0"/>
<evidence type="ECO:0000313" key="2">
    <source>
        <dbReference type="Proteomes" id="UP000694621"/>
    </source>
</evidence>
<sequence length="214" mass="24765">MTHGYCDVPHMVSAVNAFKVKLALWTSQLKCKKLTHFQNVDKMLNNISNKDSFHPENFCIHLNRLEEEFSKRFEELNKDIVACISNLFLTTEIEELSAKFQQVFELPNGVDMEVIDLQNGIEMKARSRDKDFWGLVSRERYPSLSACALKVKAFFGSTYFCEIFLHSDQTGFIRSQLASDNLCRLFHILEFAPSEMLGSAVLEKAFDHLEWPFH</sequence>
<dbReference type="PANTHER" id="PTHR45913:SF21">
    <property type="entry name" value="DUF4371 DOMAIN-CONTAINING PROTEIN"/>
    <property type="match status" value="1"/>
</dbReference>
<reference evidence="1" key="1">
    <citation type="submission" date="2025-08" db="UniProtKB">
        <authorList>
            <consortium name="Ensembl"/>
        </authorList>
    </citation>
    <scope>IDENTIFICATION</scope>
</reference>
<protein>
    <recommendedName>
        <fullName evidence="3">HAT C-terminal dimerisation domain-containing protein</fullName>
    </recommendedName>
</protein>
<dbReference type="Ensembl" id="ENSAMXT00005005231.1">
    <property type="protein sequence ID" value="ENSAMXP00005004574.1"/>
    <property type="gene ID" value="ENSAMXG00005002854.1"/>
</dbReference>
<evidence type="ECO:0008006" key="3">
    <source>
        <dbReference type="Google" id="ProtNLM"/>
    </source>
</evidence>
<dbReference type="PANTHER" id="PTHR45913">
    <property type="entry name" value="EPM2A-INTERACTING PROTEIN 1"/>
    <property type="match status" value="1"/>
</dbReference>